<gene>
    <name evidence="12" type="ORF">HNQ52_002941</name>
</gene>
<comment type="caution">
    <text evidence="12">The sequence shown here is derived from an EMBL/GenBank/DDBJ whole genome shotgun (WGS) entry which is preliminary data.</text>
</comment>
<keyword evidence="8" id="KW-0472">Membrane</keyword>
<evidence type="ECO:0000313" key="13">
    <source>
        <dbReference type="Proteomes" id="UP000521199"/>
    </source>
</evidence>
<dbReference type="AlphaFoldDB" id="A0A7W8D9Q5"/>
<keyword evidence="3" id="KW-1003">Cell membrane</keyword>
<protein>
    <recommendedName>
        <fullName evidence="2">Type II secretion system protein H</fullName>
    </recommendedName>
    <alternativeName>
        <fullName evidence="10">General secretion pathway protein H</fullName>
    </alternativeName>
</protein>
<dbReference type="SUPFAM" id="SSF54523">
    <property type="entry name" value="Pili subunits"/>
    <property type="match status" value="1"/>
</dbReference>
<evidence type="ECO:0000256" key="5">
    <source>
        <dbReference type="ARBA" id="ARBA00022519"/>
    </source>
</evidence>
<keyword evidence="6" id="KW-0812">Transmembrane</keyword>
<dbReference type="Pfam" id="PF12019">
    <property type="entry name" value="GspH"/>
    <property type="match status" value="1"/>
</dbReference>
<comment type="subcellular location">
    <subcellularLocation>
        <location evidence="1">Cell inner membrane</location>
        <topology evidence="1">Single-pass membrane protein</topology>
    </subcellularLocation>
</comment>
<evidence type="ECO:0000256" key="6">
    <source>
        <dbReference type="ARBA" id="ARBA00022692"/>
    </source>
</evidence>
<dbReference type="GO" id="GO:0015628">
    <property type="term" value="P:protein secretion by the type II secretion system"/>
    <property type="evidence" value="ECO:0007669"/>
    <property type="project" value="InterPro"/>
</dbReference>
<evidence type="ECO:0000256" key="3">
    <source>
        <dbReference type="ARBA" id="ARBA00022475"/>
    </source>
</evidence>
<dbReference type="GO" id="GO:0005886">
    <property type="term" value="C:plasma membrane"/>
    <property type="evidence" value="ECO:0007669"/>
    <property type="project" value="UniProtKB-SubCell"/>
</dbReference>
<comment type="similarity">
    <text evidence="9">Belongs to the GSP H family.</text>
</comment>
<organism evidence="12 13">
    <name type="scientific">Chiayiivirga flava</name>
    <dbReference type="NCBI Taxonomy" id="659595"/>
    <lineage>
        <taxon>Bacteria</taxon>
        <taxon>Pseudomonadati</taxon>
        <taxon>Pseudomonadota</taxon>
        <taxon>Gammaproteobacteria</taxon>
        <taxon>Lysobacterales</taxon>
        <taxon>Lysobacteraceae</taxon>
        <taxon>Chiayiivirga</taxon>
    </lineage>
</organism>
<keyword evidence="7" id="KW-1133">Transmembrane helix</keyword>
<dbReference type="Pfam" id="PF07963">
    <property type="entry name" value="N_methyl"/>
    <property type="match status" value="1"/>
</dbReference>
<evidence type="ECO:0000256" key="8">
    <source>
        <dbReference type="ARBA" id="ARBA00023136"/>
    </source>
</evidence>
<evidence type="ECO:0000256" key="4">
    <source>
        <dbReference type="ARBA" id="ARBA00022481"/>
    </source>
</evidence>
<keyword evidence="13" id="KW-1185">Reference proteome</keyword>
<evidence type="ECO:0000256" key="10">
    <source>
        <dbReference type="ARBA" id="ARBA00030775"/>
    </source>
</evidence>
<evidence type="ECO:0000256" key="2">
    <source>
        <dbReference type="ARBA" id="ARBA00021549"/>
    </source>
</evidence>
<keyword evidence="4" id="KW-0488">Methylation</keyword>
<dbReference type="Proteomes" id="UP000521199">
    <property type="component" value="Unassembled WGS sequence"/>
</dbReference>
<dbReference type="EMBL" id="JACHHP010000006">
    <property type="protein sequence ID" value="MBB5209372.1"/>
    <property type="molecule type" value="Genomic_DNA"/>
</dbReference>
<name>A0A7W8D9Q5_9GAMM</name>
<dbReference type="RefSeq" id="WP_183962071.1">
    <property type="nucleotide sequence ID" value="NZ_JACHHP010000006.1"/>
</dbReference>
<evidence type="ECO:0000256" key="9">
    <source>
        <dbReference type="ARBA" id="ARBA00025772"/>
    </source>
</evidence>
<evidence type="ECO:0000256" key="1">
    <source>
        <dbReference type="ARBA" id="ARBA00004377"/>
    </source>
</evidence>
<accession>A0A7W8D9Q5</accession>
<evidence type="ECO:0000256" key="7">
    <source>
        <dbReference type="ARBA" id="ARBA00022989"/>
    </source>
</evidence>
<dbReference type="InterPro" id="IPR045584">
    <property type="entry name" value="Pilin-like"/>
</dbReference>
<dbReference type="GO" id="GO:0015627">
    <property type="term" value="C:type II protein secretion system complex"/>
    <property type="evidence" value="ECO:0007669"/>
    <property type="project" value="InterPro"/>
</dbReference>
<feature type="domain" description="General secretion pathway GspH" evidence="11">
    <location>
        <begin position="46"/>
        <end position="160"/>
    </location>
</feature>
<proteinExistence type="inferred from homology"/>
<evidence type="ECO:0000259" key="11">
    <source>
        <dbReference type="Pfam" id="PF12019"/>
    </source>
</evidence>
<dbReference type="PROSITE" id="PS00409">
    <property type="entry name" value="PROKAR_NTER_METHYL"/>
    <property type="match status" value="1"/>
</dbReference>
<sequence length="177" mass="18635">MNRHQTGLTLIELLMTLAIAAVLLSLSLPTFANFTARNTVAASHNLMMTGFAAAREAAIVHRAPAILCPGDEATGCRKDGIWDSGWILFLDRNADGTLGGSDTLLRTEIGFAGDVAIRSSKHRSRVTFKPNGMAEGSNLTVKLCDAQGAPLQGLVTSNTGRTRASTAAEVATMTACF</sequence>
<dbReference type="InterPro" id="IPR012902">
    <property type="entry name" value="N_methyl_site"/>
</dbReference>
<dbReference type="InterPro" id="IPR022346">
    <property type="entry name" value="T2SS_GspH"/>
</dbReference>
<reference evidence="12 13" key="1">
    <citation type="submission" date="2020-08" db="EMBL/GenBank/DDBJ databases">
        <title>Genomic Encyclopedia of Type Strains, Phase IV (KMG-IV): sequencing the most valuable type-strain genomes for metagenomic binning, comparative biology and taxonomic classification.</title>
        <authorList>
            <person name="Goeker M."/>
        </authorList>
    </citation>
    <scope>NUCLEOTIDE SEQUENCE [LARGE SCALE GENOMIC DNA]</scope>
    <source>
        <strain evidence="12 13">DSM 24163</strain>
    </source>
</reference>
<dbReference type="Gene3D" id="3.55.40.10">
    <property type="entry name" value="minor pseudopilin epsh domain"/>
    <property type="match status" value="1"/>
</dbReference>
<keyword evidence="5" id="KW-0997">Cell inner membrane</keyword>
<dbReference type="NCBIfam" id="TIGR02532">
    <property type="entry name" value="IV_pilin_GFxxxE"/>
    <property type="match status" value="1"/>
</dbReference>
<evidence type="ECO:0000313" key="12">
    <source>
        <dbReference type="EMBL" id="MBB5209372.1"/>
    </source>
</evidence>